<keyword evidence="1" id="KW-0175">Coiled coil</keyword>
<protein>
    <submittedName>
        <fullName evidence="2">Uncharacterized protein</fullName>
    </submittedName>
</protein>
<dbReference type="EMBL" id="JAGHQM010003968">
    <property type="protein sequence ID" value="KAH0538494.1"/>
    <property type="molecule type" value="Genomic_DNA"/>
</dbReference>
<evidence type="ECO:0000313" key="3">
    <source>
        <dbReference type="Proteomes" id="UP000750711"/>
    </source>
</evidence>
<evidence type="ECO:0000256" key="1">
    <source>
        <dbReference type="SAM" id="Coils"/>
    </source>
</evidence>
<organism evidence="2 3">
    <name type="scientific">Trichoglossum hirsutum</name>
    <dbReference type="NCBI Taxonomy" id="265104"/>
    <lineage>
        <taxon>Eukaryota</taxon>
        <taxon>Fungi</taxon>
        <taxon>Dikarya</taxon>
        <taxon>Ascomycota</taxon>
        <taxon>Pezizomycotina</taxon>
        <taxon>Geoglossomycetes</taxon>
        <taxon>Geoglossales</taxon>
        <taxon>Geoglossaceae</taxon>
        <taxon>Trichoglossum</taxon>
    </lineage>
</organism>
<sequence length="135" mass="14793">MIVLGGGNSDAQLLERLNVLISVFSNSDTAKEHLAEMARLAAEAKASFEQTTEANRQITIKRDAAEKLLLEAETAATEIQAREKAISQSQLALKAKEVALDHEKNNLQQEKAAHLSTLTRRAELIRDTERATAAK</sequence>
<feature type="coiled-coil region" evidence="1">
    <location>
        <begin position="62"/>
        <end position="113"/>
    </location>
</feature>
<gene>
    <name evidence="2" type="ORF">GP486_008775</name>
</gene>
<feature type="non-terminal residue" evidence="2">
    <location>
        <position position="135"/>
    </location>
</feature>
<dbReference type="Proteomes" id="UP000750711">
    <property type="component" value="Unassembled WGS sequence"/>
</dbReference>
<keyword evidence="3" id="KW-1185">Reference proteome</keyword>
<proteinExistence type="predicted"/>
<evidence type="ECO:0000313" key="2">
    <source>
        <dbReference type="EMBL" id="KAH0538494.1"/>
    </source>
</evidence>
<name>A0A9P8I887_9PEZI</name>
<accession>A0A9P8I887</accession>
<comment type="caution">
    <text evidence="2">The sequence shown here is derived from an EMBL/GenBank/DDBJ whole genome shotgun (WGS) entry which is preliminary data.</text>
</comment>
<dbReference type="AlphaFoldDB" id="A0A9P8I887"/>
<reference evidence="2" key="1">
    <citation type="submission" date="2021-03" db="EMBL/GenBank/DDBJ databases">
        <title>Comparative genomics and phylogenomic investigation of the class Geoglossomycetes provide insights into ecological specialization and systematics.</title>
        <authorList>
            <person name="Melie T."/>
            <person name="Pirro S."/>
            <person name="Miller A.N."/>
            <person name="Quandt A."/>
        </authorList>
    </citation>
    <scope>NUCLEOTIDE SEQUENCE</scope>
    <source>
        <strain evidence="2">CAQ_001_2017</strain>
    </source>
</reference>